<evidence type="ECO:0000256" key="6">
    <source>
        <dbReference type="SAM" id="MobiDB-lite"/>
    </source>
</evidence>
<evidence type="ECO:0000313" key="7">
    <source>
        <dbReference type="EMBL" id="KAG8072008.1"/>
    </source>
</evidence>
<evidence type="ECO:0000256" key="4">
    <source>
        <dbReference type="ARBA" id="ARBA00022777"/>
    </source>
</evidence>
<dbReference type="InterPro" id="IPR050494">
    <property type="entry name" value="Ser_Thr_dual-spec_kinase"/>
</dbReference>
<dbReference type="GO" id="GO:0004674">
    <property type="term" value="F:protein serine/threonine kinase activity"/>
    <property type="evidence" value="ECO:0007669"/>
    <property type="project" value="UniProtKB-KW"/>
</dbReference>
<dbReference type="EMBL" id="JAAALK010000283">
    <property type="protein sequence ID" value="KAG8072008.1"/>
    <property type="molecule type" value="Genomic_DNA"/>
</dbReference>
<dbReference type="GO" id="GO:0005737">
    <property type="term" value="C:cytoplasm"/>
    <property type="evidence" value="ECO:0007669"/>
    <property type="project" value="TreeGrafter"/>
</dbReference>
<gene>
    <name evidence="7" type="ORF">GUJ93_ZPchr0006g42643</name>
</gene>
<dbReference type="GO" id="GO:0004713">
    <property type="term" value="F:protein tyrosine kinase activity"/>
    <property type="evidence" value="ECO:0007669"/>
    <property type="project" value="TreeGrafter"/>
</dbReference>
<reference evidence="7" key="1">
    <citation type="journal article" date="2021" name="bioRxiv">
        <title>Whole Genome Assembly and Annotation of Northern Wild Rice, Zizania palustris L., Supports a Whole Genome Duplication in the Zizania Genus.</title>
        <authorList>
            <person name="Haas M."/>
            <person name="Kono T."/>
            <person name="Macchietto M."/>
            <person name="Millas R."/>
            <person name="McGilp L."/>
            <person name="Shao M."/>
            <person name="Duquette J."/>
            <person name="Hirsch C.N."/>
            <person name="Kimball J."/>
        </authorList>
    </citation>
    <scope>NUCLEOTIDE SEQUENCE</scope>
    <source>
        <tissue evidence="7">Fresh leaf tissue</tissue>
    </source>
</reference>
<dbReference type="AlphaFoldDB" id="A0A8J5T0K6"/>
<protein>
    <recommendedName>
        <fullName evidence="9">Protein kinase domain-containing protein</fullName>
    </recommendedName>
</protein>
<feature type="region of interest" description="Disordered" evidence="6">
    <location>
        <begin position="237"/>
        <end position="282"/>
    </location>
</feature>
<keyword evidence="8" id="KW-1185">Reference proteome</keyword>
<dbReference type="PANTHER" id="PTHR24058:SF17">
    <property type="entry name" value="HOMEODOMAIN INTERACTING PROTEIN KINASE, ISOFORM D"/>
    <property type="match status" value="1"/>
</dbReference>
<reference evidence="7" key="2">
    <citation type="submission" date="2021-02" db="EMBL/GenBank/DDBJ databases">
        <authorList>
            <person name="Kimball J.A."/>
            <person name="Haas M.W."/>
            <person name="Macchietto M."/>
            <person name="Kono T."/>
            <person name="Duquette J."/>
            <person name="Shao M."/>
        </authorList>
    </citation>
    <scope>NUCLEOTIDE SEQUENCE</scope>
    <source>
        <tissue evidence="7">Fresh leaf tissue</tissue>
    </source>
</reference>
<keyword evidence="4" id="KW-0418">Kinase</keyword>
<keyword evidence="5" id="KW-0067">ATP-binding</keyword>
<comment type="caution">
    <text evidence="7">The sequence shown here is derived from an EMBL/GenBank/DDBJ whole genome shotgun (WGS) entry which is preliminary data.</text>
</comment>
<evidence type="ECO:0000256" key="3">
    <source>
        <dbReference type="ARBA" id="ARBA00022741"/>
    </source>
</evidence>
<evidence type="ECO:0000256" key="5">
    <source>
        <dbReference type="ARBA" id="ARBA00022840"/>
    </source>
</evidence>
<dbReference type="PANTHER" id="PTHR24058">
    <property type="entry name" value="DUAL SPECIFICITY PROTEIN KINASE"/>
    <property type="match status" value="1"/>
</dbReference>
<name>A0A8J5T0K6_ZIZPA</name>
<evidence type="ECO:0000313" key="8">
    <source>
        <dbReference type="Proteomes" id="UP000729402"/>
    </source>
</evidence>
<accession>A0A8J5T0K6</accession>
<evidence type="ECO:0000256" key="2">
    <source>
        <dbReference type="ARBA" id="ARBA00022679"/>
    </source>
</evidence>
<feature type="compositionally biased region" description="Polar residues" evidence="6">
    <location>
        <begin position="246"/>
        <end position="265"/>
    </location>
</feature>
<proteinExistence type="predicted"/>
<dbReference type="OrthoDB" id="9332038at2759"/>
<dbReference type="GO" id="GO:0005524">
    <property type="term" value="F:ATP binding"/>
    <property type="evidence" value="ECO:0007669"/>
    <property type="project" value="UniProtKB-KW"/>
</dbReference>
<sequence>MIEILGGQPSDDLLREAKNTGRFFKHVGSIYPGNEVQNAPISAYRILTEEEVEARESKKPKVGRWYFPHGRLDRLIFTYPWKNLNGENLSETEKTDCLALVDFLRGLVEFDPNKRWSPLQASYHPFITGEAFTGPYVPIQETPRIPVGRAAAVDHNPGGGHWLAAGLSPQVGSINGCLPFNSAFPPKMHFSYGSSCGSFGSHGSFNDNAGGTFLGSSPDIRRRSYLSHGGSIRLSPGCTGPMSLGASPSQFTPPNSHMQVPSTATGKYGPSSPARGGHGSLGKAAAVGQYNRRRNLGHPPISMPPHEYTSQPIQGHHGDGISLNHFDGYARGHSGYSRSAVPNPGHFNWRPQTGIVSGLSTEPSSHGSFPPLHYNGFPPLHSSNVSTDVLASTSSIPDPADWDPNYSEDSLLQDDNSLSHELSNLHLTDASGQTNRSSRLAHIQSHNIANSNSFSMNQRGDQVIHASSLGESTSTGHIIYDGYSHANYSQRNFQSHQGQPFQQYNHMTASYIRPTENHHNGQSVWPNYSMAEPPPATMGDGVPWGGRAAHSFATGGLQSSFSGKDFGRIF</sequence>
<keyword evidence="3" id="KW-0547">Nucleotide-binding</keyword>
<organism evidence="7 8">
    <name type="scientific">Zizania palustris</name>
    <name type="common">Northern wild rice</name>
    <dbReference type="NCBI Taxonomy" id="103762"/>
    <lineage>
        <taxon>Eukaryota</taxon>
        <taxon>Viridiplantae</taxon>
        <taxon>Streptophyta</taxon>
        <taxon>Embryophyta</taxon>
        <taxon>Tracheophyta</taxon>
        <taxon>Spermatophyta</taxon>
        <taxon>Magnoliopsida</taxon>
        <taxon>Liliopsida</taxon>
        <taxon>Poales</taxon>
        <taxon>Poaceae</taxon>
        <taxon>BOP clade</taxon>
        <taxon>Oryzoideae</taxon>
        <taxon>Oryzeae</taxon>
        <taxon>Zizaniinae</taxon>
        <taxon>Zizania</taxon>
    </lineage>
</organism>
<evidence type="ECO:0008006" key="9">
    <source>
        <dbReference type="Google" id="ProtNLM"/>
    </source>
</evidence>
<keyword evidence="1" id="KW-0723">Serine/threonine-protein kinase</keyword>
<dbReference type="Proteomes" id="UP000729402">
    <property type="component" value="Unassembled WGS sequence"/>
</dbReference>
<keyword evidence="2" id="KW-0808">Transferase</keyword>
<evidence type="ECO:0000256" key="1">
    <source>
        <dbReference type="ARBA" id="ARBA00022527"/>
    </source>
</evidence>